<proteinExistence type="inferred from homology"/>
<reference evidence="11" key="1">
    <citation type="submission" date="2025-08" db="UniProtKB">
        <authorList>
            <consortium name="RefSeq"/>
        </authorList>
    </citation>
    <scope>IDENTIFICATION</scope>
</reference>
<keyword evidence="7" id="KW-1015">Disulfide bond</keyword>
<dbReference type="Proteomes" id="UP000694867">
    <property type="component" value="Unplaced"/>
</dbReference>
<feature type="transmembrane region" description="Helical" evidence="8">
    <location>
        <begin position="460"/>
        <end position="483"/>
    </location>
</feature>
<evidence type="ECO:0000256" key="2">
    <source>
        <dbReference type="ARBA" id="ARBA00009657"/>
    </source>
</evidence>
<dbReference type="InterPro" id="IPR036259">
    <property type="entry name" value="MFS_trans_sf"/>
</dbReference>
<dbReference type="GO" id="GO:0016323">
    <property type="term" value="C:basolateral plasma membrane"/>
    <property type="evidence" value="ECO:0007669"/>
    <property type="project" value="TreeGrafter"/>
</dbReference>
<evidence type="ECO:0000256" key="1">
    <source>
        <dbReference type="ARBA" id="ARBA00004651"/>
    </source>
</evidence>
<evidence type="ECO:0000256" key="4">
    <source>
        <dbReference type="ARBA" id="ARBA00022692"/>
    </source>
</evidence>
<organism evidence="10 11">
    <name type="scientific">Galendromus occidentalis</name>
    <name type="common">western predatory mite</name>
    <dbReference type="NCBI Taxonomy" id="34638"/>
    <lineage>
        <taxon>Eukaryota</taxon>
        <taxon>Metazoa</taxon>
        <taxon>Ecdysozoa</taxon>
        <taxon>Arthropoda</taxon>
        <taxon>Chelicerata</taxon>
        <taxon>Arachnida</taxon>
        <taxon>Acari</taxon>
        <taxon>Parasitiformes</taxon>
        <taxon>Mesostigmata</taxon>
        <taxon>Gamasina</taxon>
        <taxon>Phytoseioidea</taxon>
        <taxon>Phytoseiidae</taxon>
        <taxon>Typhlodrominae</taxon>
        <taxon>Galendromus</taxon>
    </lineage>
</organism>
<gene>
    <name evidence="11" type="primary">LOC100902808</name>
</gene>
<evidence type="ECO:0000256" key="5">
    <source>
        <dbReference type="ARBA" id="ARBA00022989"/>
    </source>
</evidence>
<dbReference type="AlphaFoldDB" id="A0AAJ7WIZ3"/>
<dbReference type="InterPro" id="IPR002350">
    <property type="entry name" value="Kazal_dom"/>
</dbReference>
<feature type="transmembrane region" description="Helical" evidence="8">
    <location>
        <begin position="407"/>
        <end position="426"/>
    </location>
</feature>
<comment type="similarity">
    <text evidence="2">Belongs to the organo anion transporter (TC 2.A.60) family.</text>
</comment>
<dbReference type="GO" id="GO:0043252">
    <property type="term" value="P:sodium-independent organic anion transport"/>
    <property type="evidence" value="ECO:0007669"/>
    <property type="project" value="TreeGrafter"/>
</dbReference>
<feature type="transmembrane region" description="Helical" evidence="8">
    <location>
        <begin position="173"/>
        <end position="192"/>
    </location>
</feature>
<keyword evidence="4 8" id="KW-0812">Transmembrane</keyword>
<accession>A0AAJ7WIZ3</accession>
<feature type="transmembrane region" description="Helical" evidence="8">
    <location>
        <begin position="118"/>
        <end position="142"/>
    </location>
</feature>
<dbReference type="GeneID" id="100902808"/>
<evidence type="ECO:0000256" key="6">
    <source>
        <dbReference type="ARBA" id="ARBA00023136"/>
    </source>
</evidence>
<dbReference type="Gene3D" id="1.20.1250.20">
    <property type="entry name" value="MFS general substrate transporter like domains"/>
    <property type="match status" value="1"/>
</dbReference>
<comment type="subcellular location">
    <subcellularLocation>
        <location evidence="1">Cell membrane</location>
        <topology evidence="1">Multi-pass membrane protein</topology>
    </subcellularLocation>
</comment>
<dbReference type="Pfam" id="PF03137">
    <property type="entry name" value="OATP"/>
    <property type="match status" value="2"/>
</dbReference>
<name>A0AAJ7WIZ3_9ACAR</name>
<protein>
    <submittedName>
        <fullName evidence="11">Solute carrier organic anion transporter family member 5A1</fullName>
    </submittedName>
</protein>
<feature type="transmembrane region" description="Helical" evidence="8">
    <location>
        <begin position="371"/>
        <end position="395"/>
    </location>
</feature>
<dbReference type="SUPFAM" id="SSF103473">
    <property type="entry name" value="MFS general substrate transporter"/>
    <property type="match status" value="1"/>
</dbReference>
<dbReference type="PANTHER" id="PTHR11388:SF76">
    <property type="entry name" value="SOLUTE CARRIER ORGANIC ANION TRANSPORTER FAMILY MEMBER"/>
    <property type="match status" value="1"/>
</dbReference>
<keyword evidence="6 8" id="KW-0472">Membrane</keyword>
<dbReference type="CDD" id="cd17336">
    <property type="entry name" value="MFS_SLCO_OATP"/>
    <property type="match status" value="1"/>
</dbReference>
<keyword evidence="10" id="KW-1185">Reference proteome</keyword>
<evidence type="ECO:0000256" key="3">
    <source>
        <dbReference type="ARBA" id="ARBA00022475"/>
    </source>
</evidence>
<evidence type="ECO:0000259" key="9">
    <source>
        <dbReference type="PROSITE" id="PS51465"/>
    </source>
</evidence>
<dbReference type="PANTHER" id="PTHR11388">
    <property type="entry name" value="ORGANIC ANION TRANSPORTER"/>
    <property type="match status" value="1"/>
</dbReference>
<feature type="domain" description="Kazal-like" evidence="9">
    <location>
        <begin position="282"/>
        <end position="338"/>
    </location>
</feature>
<keyword evidence="3" id="KW-1003">Cell membrane</keyword>
<keyword evidence="5 8" id="KW-1133">Transmembrane helix</keyword>
<dbReference type="RefSeq" id="XP_028968597.1">
    <property type="nucleotide sequence ID" value="XM_029112764.1"/>
</dbReference>
<dbReference type="InterPro" id="IPR004156">
    <property type="entry name" value="OATP"/>
</dbReference>
<dbReference type="GO" id="GO:0015347">
    <property type="term" value="F:sodium-independent organic anion transmembrane transporter activity"/>
    <property type="evidence" value="ECO:0007669"/>
    <property type="project" value="TreeGrafter"/>
</dbReference>
<feature type="transmembrane region" description="Helical" evidence="8">
    <location>
        <begin position="245"/>
        <end position="264"/>
    </location>
</feature>
<evidence type="ECO:0000313" key="11">
    <source>
        <dbReference type="RefSeq" id="XP_028968597.1"/>
    </source>
</evidence>
<dbReference type="KEGG" id="goe:100902808"/>
<sequence length="531" mass="60028">MADNLGPILFSALIGYLSAKGNRPRWAAGAMVMAGVSSMLGAMPYFIYGPVASVYYSAGTSYLDDSVSKKHAPTYMTITAFMRGIGPILGFLLSSYCLQKYEEPEYPPDYDHEDPRWIGAWWMGFAILSFFMIFFSVPLLLFPKKMRRPGIRRKSYMVSDIYQNTLRLIMNPIYTLHLCSQVFKWFGIMGYFNYMQKYLQEQFRVSASDASLYGGAVPLLVALLTTSLGGVFVRYVKPRPKTLTFLMFICEVVTVLLFASLLLYSCEPPDYTQGPGEASSRDDMFTRCNANCSCSSDIFHPVCIGSTTYFSPCFAGCRANSSIVSALDPTIDRYENCECAKYHLKEKPFEKPLLAVEGRCNEETPECTRQFMFYIITLTSMYCLAFLLQVAHILLPMRCVDKEDKTFALGVFEGVCCLFAFIPYPFAYSAIIDYSCIFWEQSCNQFGNCWIYDLSRLNKLLHGMPVITCIVNCVCMFGIYLLANDSKLARFYDDEIDDDDEDGDADLYGTGERDVKIAPVILQQICSNDQA</sequence>
<evidence type="ECO:0000256" key="8">
    <source>
        <dbReference type="SAM" id="Phobius"/>
    </source>
</evidence>
<dbReference type="PROSITE" id="PS51465">
    <property type="entry name" value="KAZAL_2"/>
    <property type="match status" value="1"/>
</dbReference>
<evidence type="ECO:0000256" key="7">
    <source>
        <dbReference type="ARBA" id="ARBA00023157"/>
    </source>
</evidence>
<feature type="transmembrane region" description="Helical" evidence="8">
    <location>
        <begin position="212"/>
        <end position="233"/>
    </location>
</feature>
<evidence type="ECO:0000313" key="10">
    <source>
        <dbReference type="Proteomes" id="UP000694867"/>
    </source>
</evidence>